<sequence>MIDFASRLMRLSIRAQFGLLYHKIDRWQESGRFAFRFYEFVTKLKIP</sequence>
<dbReference type="HOGENOM" id="CLU_3172120_0_0_9"/>
<accession>E6MIP9</accession>
<proteinExistence type="predicted"/>
<organism evidence="1 2">
    <name type="scientific">Pseudoramibacter alactolyticus ATCC 23263</name>
    <dbReference type="NCBI Taxonomy" id="887929"/>
    <lineage>
        <taxon>Bacteria</taxon>
        <taxon>Bacillati</taxon>
        <taxon>Bacillota</taxon>
        <taxon>Clostridia</taxon>
        <taxon>Eubacteriales</taxon>
        <taxon>Eubacteriaceae</taxon>
        <taxon>Pseudoramibacter</taxon>
    </lineage>
</organism>
<comment type="caution">
    <text evidence="1">The sequence shown here is derived from an EMBL/GenBank/DDBJ whole genome shotgun (WGS) entry which is preliminary data.</text>
</comment>
<dbReference type="EMBL" id="AEQN01000023">
    <property type="protein sequence ID" value="EFV01145.1"/>
    <property type="molecule type" value="Genomic_DNA"/>
</dbReference>
<reference evidence="1 2" key="1">
    <citation type="submission" date="2010-12" db="EMBL/GenBank/DDBJ databases">
        <authorList>
            <person name="Muzny D."/>
            <person name="Qin X."/>
            <person name="Deng J."/>
            <person name="Jiang H."/>
            <person name="Liu Y."/>
            <person name="Qu J."/>
            <person name="Song X.-Z."/>
            <person name="Zhang L."/>
            <person name="Thornton R."/>
            <person name="Coyle M."/>
            <person name="Francisco L."/>
            <person name="Jackson L."/>
            <person name="Javaid M."/>
            <person name="Korchina V."/>
            <person name="Kovar C."/>
            <person name="Mata R."/>
            <person name="Mathew T."/>
            <person name="Ngo R."/>
            <person name="Nguyen L."/>
            <person name="Nguyen N."/>
            <person name="Okwuonu G."/>
            <person name="Ongeri F."/>
            <person name="Pham C."/>
            <person name="Simmons D."/>
            <person name="Wilczek-Boney K."/>
            <person name="Hale W."/>
            <person name="Jakkamsetti A."/>
            <person name="Pham P."/>
            <person name="Ruth R."/>
            <person name="San Lucas F."/>
            <person name="Warren J."/>
            <person name="Zhang J."/>
            <person name="Zhao Z."/>
            <person name="Zhou C."/>
            <person name="Zhu D."/>
            <person name="Lee S."/>
            <person name="Bess C."/>
            <person name="Blankenburg K."/>
            <person name="Forbes L."/>
            <person name="Fu Q."/>
            <person name="Gubbala S."/>
            <person name="Hirani K."/>
            <person name="Jayaseelan J.C."/>
            <person name="Lara F."/>
            <person name="Munidasa M."/>
            <person name="Palculict T."/>
            <person name="Patil S."/>
            <person name="Pu L.-L."/>
            <person name="Saada N."/>
            <person name="Tang L."/>
            <person name="Weissenberger G."/>
            <person name="Zhu Y."/>
            <person name="Hemphill L."/>
            <person name="Shang Y."/>
            <person name="Youmans B."/>
            <person name="Ayvaz T."/>
            <person name="Ross M."/>
            <person name="Santibanez J."/>
            <person name="Aqrawi P."/>
            <person name="Gross S."/>
            <person name="Joshi V."/>
            <person name="Fowler G."/>
            <person name="Nazareth L."/>
            <person name="Reid J."/>
            <person name="Worley K."/>
            <person name="Petrosino J."/>
            <person name="Highlander S."/>
            <person name="Gibbs R."/>
        </authorList>
    </citation>
    <scope>NUCLEOTIDE SEQUENCE [LARGE SCALE GENOMIC DNA]</scope>
    <source>
        <strain evidence="1 2">ATCC 23263</strain>
    </source>
</reference>
<protein>
    <submittedName>
        <fullName evidence="1">Uncharacterized protein</fullName>
    </submittedName>
</protein>
<keyword evidence="2" id="KW-1185">Reference proteome</keyword>
<gene>
    <name evidence="1" type="ORF">HMP0721_1884</name>
</gene>
<dbReference type="Proteomes" id="UP000004754">
    <property type="component" value="Unassembled WGS sequence"/>
</dbReference>
<dbReference type="AlphaFoldDB" id="E6MIP9"/>
<evidence type="ECO:0000313" key="2">
    <source>
        <dbReference type="Proteomes" id="UP000004754"/>
    </source>
</evidence>
<name>E6MIP9_9FIRM</name>
<dbReference type="STRING" id="887929.HMP0721_1884"/>
<evidence type="ECO:0000313" key="1">
    <source>
        <dbReference type="EMBL" id="EFV01145.1"/>
    </source>
</evidence>